<dbReference type="AlphaFoldDB" id="A0A0J5IPQ2"/>
<dbReference type="Proteomes" id="UP000036277">
    <property type="component" value="Unassembled WGS sequence"/>
</dbReference>
<keyword evidence="2" id="KW-1185">Reference proteome</keyword>
<dbReference type="EMBL" id="LFCV01000062">
    <property type="protein sequence ID" value="KMJ45195.1"/>
    <property type="molecule type" value="Genomic_DNA"/>
</dbReference>
<accession>A0A0J5IPQ2</accession>
<comment type="caution">
    <text evidence="1">The sequence shown here is derived from an EMBL/GenBank/DDBJ whole genome shotgun (WGS) entry which is preliminary data.</text>
</comment>
<dbReference type="PROSITE" id="PS51257">
    <property type="entry name" value="PROKAR_LIPOPROTEIN"/>
    <property type="match status" value="1"/>
</dbReference>
<reference evidence="1 2" key="1">
    <citation type="submission" date="2015-06" db="EMBL/GenBank/DDBJ databases">
        <title>Draft Whole-Genome Sequence of the Entomopathogenic Bacterium Xenorhabdus khoisanae.</title>
        <authorList>
            <person name="Naidoo S."/>
            <person name="Featherston J."/>
            <person name="Gray V.M."/>
        </authorList>
    </citation>
    <scope>NUCLEOTIDE SEQUENCE [LARGE SCALE GENOMIC DNA]</scope>
    <source>
        <strain evidence="1 2">MCB</strain>
    </source>
</reference>
<dbReference type="OrthoDB" id="6464078at2"/>
<proteinExistence type="predicted"/>
<organism evidence="1 2">
    <name type="scientific">Xenorhabdus khoisanae</name>
    <dbReference type="NCBI Taxonomy" id="880157"/>
    <lineage>
        <taxon>Bacteria</taxon>
        <taxon>Pseudomonadati</taxon>
        <taxon>Pseudomonadota</taxon>
        <taxon>Gammaproteobacteria</taxon>
        <taxon>Enterobacterales</taxon>
        <taxon>Morganellaceae</taxon>
        <taxon>Xenorhabdus</taxon>
    </lineage>
</organism>
<dbReference type="Pfam" id="PF20404">
    <property type="entry name" value="DUF6694"/>
    <property type="match status" value="1"/>
</dbReference>
<gene>
    <name evidence="1" type="ORF">AB204_10225</name>
</gene>
<evidence type="ECO:0008006" key="3">
    <source>
        <dbReference type="Google" id="ProtNLM"/>
    </source>
</evidence>
<evidence type="ECO:0000313" key="2">
    <source>
        <dbReference type="Proteomes" id="UP000036277"/>
    </source>
</evidence>
<dbReference type="InterPro" id="IPR046516">
    <property type="entry name" value="DUF6694"/>
</dbReference>
<name>A0A0J5IPQ2_9GAMM</name>
<sequence length="116" mass="13059">MKKLLAMCLLGVALVGCDNQLKIDGTNEIAAKTSIEKIRDTLPEDKKLQFDDSLNITMINSIDFDDLFKDNKNGNIKYGDIQKLEQRFYQSLDGKTADQVIEEAEKIKTNSVSSKQ</sequence>
<dbReference type="RefSeq" id="WP_047963275.1">
    <property type="nucleotide sequence ID" value="NZ_CAWMBG010000062.1"/>
</dbReference>
<dbReference type="PATRIC" id="fig|880157.4.peg.2166"/>
<evidence type="ECO:0000313" key="1">
    <source>
        <dbReference type="EMBL" id="KMJ45195.1"/>
    </source>
</evidence>
<protein>
    <recommendedName>
        <fullName evidence="3">Lipoprotein</fullName>
    </recommendedName>
</protein>